<accession>A0A0A9A1T7</accession>
<reference evidence="1" key="1">
    <citation type="submission" date="2014-09" db="EMBL/GenBank/DDBJ databases">
        <authorList>
            <person name="Magalhaes I.L.F."/>
            <person name="Oliveira U."/>
            <person name="Santos F.R."/>
            <person name="Vidigal T.H.D.A."/>
            <person name="Brescovit A.D."/>
            <person name="Santos A.J."/>
        </authorList>
    </citation>
    <scope>NUCLEOTIDE SEQUENCE</scope>
    <source>
        <tissue evidence="1">Shoot tissue taken approximately 20 cm above the soil surface</tissue>
    </source>
</reference>
<name>A0A0A9A1T7_ARUDO</name>
<proteinExistence type="predicted"/>
<protein>
    <submittedName>
        <fullName evidence="1">Uncharacterized protein</fullName>
    </submittedName>
</protein>
<organism evidence="1">
    <name type="scientific">Arundo donax</name>
    <name type="common">Giant reed</name>
    <name type="synonym">Donax arundinaceus</name>
    <dbReference type="NCBI Taxonomy" id="35708"/>
    <lineage>
        <taxon>Eukaryota</taxon>
        <taxon>Viridiplantae</taxon>
        <taxon>Streptophyta</taxon>
        <taxon>Embryophyta</taxon>
        <taxon>Tracheophyta</taxon>
        <taxon>Spermatophyta</taxon>
        <taxon>Magnoliopsida</taxon>
        <taxon>Liliopsida</taxon>
        <taxon>Poales</taxon>
        <taxon>Poaceae</taxon>
        <taxon>PACMAD clade</taxon>
        <taxon>Arundinoideae</taxon>
        <taxon>Arundineae</taxon>
        <taxon>Arundo</taxon>
    </lineage>
</organism>
<dbReference type="EMBL" id="GBRH01252849">
    <property type="protein sequence ID" value="JAD45046.1"/>
    <property type="molecule type" value="Transcribed_RNA"/>
</dbReference>
<reference evidence="1" key="2">
    <citation type="journal article" date="2015" name="Data Brief">
        <title>Shoot transcriptome of the giant reed, Arundo donax.</title>
        <authorList>
            <person name="Barrero R.A."/>
            <person name="Guerrero F.D."/>
            <person name="Moolhuijzen P."/>
            <person name="Goolsby J.A."/>
            <person name="Tidwell J."/>
            <person name="Bellgard S.E."/>
            <person name="Bellgard M.I."/>
        </authorList>
    </citation>
    <scope>NUCLEOTIDE SEQUENCE</scope>
    <source>
        <tissue evidence="1">Shoot tissue taken approximately 20 cm above the soil surface</tissue>
    </source>
</reference>
<evidence type="ECO:0000313" key="1">
    <source>
        <dbReference type="EMBL" id="JAD45046.1"/>
    </source>
</evidence>
<dbReference type="AlphaFoldDB" id="A0A0A9A1T7"/>
<sequence>MEGYIRLPLCINNSLCLYPVTAISSLFSPSSVCWCLNTLNRGPRSAKMHCESCKGSIHE</sequence>